<gene>
    <name evidence="1" type="ORF">BUALT_Bualt14G0041500</name>
</gene>
<dbReference type="Pfam" id="PF14299">
    <property type="entry name" value="PP2"/>
    <property type="match status" value="1"/>
</dbReference>
<accession>A0AAV6WGH5</accession>
<dbReference type="Proteomes" id="UP000826271">
    <property type="component" value="Unassembled WGS sequence"/>
</dbReference>
<organism evidence="1 2">
    <name type="scientific">Buddleja alternifolia</name>
    <dbReference type="NCBI Taxonomy" id="168488"/>
    <lineage>
        <taxon>Eukaryota</taxon>
        <taxon>Viridiplantae</taxon>
        <taxon>Streptophyta</taxon>
        <taxon>Embryophyta</taxon>
        <taxon>Tracheophyta</taxon>
        <taxon>Spermatophyta</taxon>
        <taxon>Magnoliopsida</taxon>
        <taxon>eudicotyledons</taxon>
        <taxon>Gunneridae</taxon>
        <taxon>Pentapetalae</taxon>
        <taxon>asterids</taxon>
        <taxon>lamiids</taxon>
        <taxon>Lamiales</taxon>
        <taxon>Scrophulariaceae</taxon>
        <taxon>Buddlejeae</taxon>
        <taxon>Buddleja</taxon>
    </lineage>
</organism>
<keyword evidence="2" id="KW-1185">Reference proteome</keyword>
<sequence>MSKNYDNWERLMGAVLARERDRQIALNHSYSSVSSTSSTSNDLTSSLFDHDDHSLVNAKHRNQLPADYSNSTIDHTCWKKLPPLPLPLPPGKQEAVWKSASMSFSPDQRTGKNCLMLGPTRLGTSSGEQFEHYWKIKSDHESRFSEVAELRDSSVFFIKGMIKARMLSPETFYAASLIQINLDARKPSISVFIHQTF</sequence>
<protein>
    <submittedName>
        <fullName evidence="1">Uncharacterized protein</fullName>
    </submittedName>
</protein>
<evidence type="ECO:0000313" key="2">
    <source>
        <dbReference type="Proteomes" id="UP000826271"/>
    </source>
</evidence>
<reference evidence="1" key="1">
    <citation type="submission" date="2019-10" db="EMBL/GenBank/DDBJ databases">
        <authorList>
            <person name="Zhang R."/>
            <person name="Pan Y."/>
            <person name="Wang J."/>
            <person name="Ma R."/>
            <person name="Yu S."/>
        </authorList>
    </citation>
    <scope>NUCLEOTIDE SEQUENCE</scope>
    <source>
        <strain evidence="1">LA-IB0</strain>
        <tissue evidence="1">Leaf</tissue>
    </source>
</reference>
<evidence type="ECO:0000313" key="1">
    <source>
        <dbReference type="EMBL" id="KAG8369703.1"/>
    </source>
</evidence>
<dbReference type="EMBL" id="WHWC01000014">
    <property type="protein sequence ID" value="KAG8369703.1"/>
    <property type="molecule type" value="Genomic_DNA"/>
</dbReference>
<dbReference type="PANTHER" id="PTHR32278">
    <property type="entry name" value="F-BOX DOMAIN-CONTAINING PROTEIN"/>
    <property type="match status" value="1"/>
</dbReference>
<dbReference type="InterPro" id="IPR025886">
    <property type="entry name" value="PP2-like"/>
</dbReference>
<dbReference type="PANTHER" id="PTHR32278:SF116">
    <property type="entry name" value="F-BOX PROTEIN PP2-B10-LIKE"/>
    <property type="match status" value="1"/>
</dbReference>
<comment type="caution">
    <text evidence="1">The sequence shown here is derived from an EMBL/GenBank/DDBJ whole genome shotgun (WGS) entry which is preliminary data.</text>
</comment>
<proteinExistence type="predicted"/>
<dbReference type="AlphaFoldDB" id="A0AAV6WGH5"/>
<name>A0AAV6WGH5_9LAMI</name>